<keyword evidence="2" id="KW-0689">Ribosomal protein</keyword>
<evidence type="ECO:0000313" key="5">
    <source>
        <dbReference type="EMBL" id="GCB78762.1"/>
    </source>
</evidence>
<evidence type="ECO:0000313" key="6">
    <source>
        <dbReference type="Proteomes" id="UP000288216"/>
    </source>
</evidence>
<dbReference type="Gene3D" id="3.40.50.1820">
    <property type="entry name" value="alpha/beta hydrolase"/>
    <property type="match status" value="1"/>
</dbReference>
<dbReference type="GO" id="GO:0006412">
    <property type="term" value="P:translation"/>
    <property type="evidence" value="ECO:0007669"/>
    <property type="project" value="InterPro"/>
</dbReference>
<dbReference type="Proteomes" id="UP000288216">
    <property type="component" value="Unassembled WGS sequence"/>
</dbReference>
<dbReference type="SUPFAM" id="SSF52042">
    <property type="entry name" value="Ribosomal protein L32e"/>
    <property type="match status" value="1"/>
</dbReference>
<comment type="similarity">
    <text evidence="1">Belongs to the eukaryotic ribosomal protein eL32 family.</text>
</comment>
<evidence type="ECO:0000256" key="1">
    <source>
        <dbReference type="ARBA" id="ARBA00008431"/>
    </source>
</evidence>
<keyword evidence="3" id="KW-0687">Ribonucleoprotein</keyword>
<organism evidence="5 6">
    <name type="scientific">Scyliorhinus torazame</name>
    <name type="common">Cloudy catshark</name>
    <name type="synonym">Catulus torazame</name>
    <dbReference type="NCBI Taxonomy" id="75743"/>
    <lineage>
        <taxon>Eukaryota</taxon>
        <taxon>Metazoa</taxon>
        <taxon>Chordata</taxon>
        <taxon>Craniata</taxon>
        <taxon>Vertebrata</taxon>
        <taxon>Chondrichthyes</taxon>
        <taxon>Elasmobranchii</taxon>
        <taxon>Galeomorphii</taxon>
        <taxon>Galeoidea</taxon>
        <taxon>Carcharhiniformes</taxon>
        <taxon>Scyliorhinidae</taxon>
        <taxon>Scyliorhinus</taxon>
    </lineage>
</organism>
<accession>A0A401Q055</accession>
<dbReference type="InterPro" id="IPR029058">
    <property type="entry name" value="AB_hydrolase_fold"/>
</dbReference>
<name>A0A401Q055_SCYTO</name>
<gene>
    <name evidence="5" type="ORF">scyTo_0017782</name>
</gene>
<dbReference type="GO" id="GO:0022625">
    <property type="term" value="C:cytosolic large ribosomal subunit"/>
    <property type="evidence" value="ECO:0007669"/>
    <property type="project" value="TreeGrafter"/>
</dbReference>
<dbReference type="PANTHER" id="PTHR23413:SF1">
    <property type="entry name" value="RIBOSOMAL PROTEIN L32"/>
    <property type="match status" value="1"/>
</dbReference>
<evidence type="ECO:0000256" key="3">
    <source>
        <dbReference type="ARBA" id="ARBA00023274"/>
    </source>
</evidence>
<dbReference type="PANTHER" id="PTHR23413">
    <property type="entry name" value="60S RIBOSOMAL PROTEIN L32 AND DNA-DIRECTED RNA POLYMERASE II, SUBUNIT N"/>
    <property type="match status" value="1"/>
</dbReference>
<dbReference type="STRING" id="75743.A0A401Q055"/>
<dbReference type="InterPro" id="IPR001515">
    <property type="entry name" value="Ribosomal_eL32"/>
</dbReference>
<reference evidence="5 6" key="1">
    <citation type="journal article" date="2018" name="Nat. Ecol. Evol.">
        <title>Shark genomes provide insights into elasmobranch evolution and the origin of vertebrates.</title>
        <authorList>
            <person name="Hara Y"/>
            <person name="Yamaguchi K"/>
            <person name="Onimaru K"/>
            <person name="Kadota M"/>
            <person name="Koyanagi M"/>
            <person name="Keeley SD"/>
            <person name="Tatsumi K"/>
            <person name="Tanaka K"/>
            <person name="Motone F"/>
            <person name="Kageyama Y"/>
            <person name="Nozu R"/>
            <person name="Adachi N"/>
            <person name="Nishimura O"/>
            <person name="Nakagawa R"/>
            <person name="Tanegashima C"/>
            <person name="Kiyatake I"/>
            <person name="Matsumoto R"/>
            <person name="Murakumo K"/>
            <person name="Nishida K"/>
            <person name="Terakita A"/>
            <person name="Kuratani S"/>
            <person name="Sato K"/>
            <person name="Hyodo S Kuraku.S."/>
        </authorList>
    </citation>
    <scope>NUCLEOTIDE SEQUENCE [LARGE SCALE GENOMIC DNA]</scope>
</reference>
<dbReference type="SMART" id="SM01393">
    <property type="entry name" value="Ribosomal_L32e"/>
    <property type="match status" value="1"/>
</dbReference>
<dbReference type="SUPFAM" id="SSF53474">
    <property type="entry name" value="alpha/beta-Hydrolases"/>
    <property type="match status" value="1"/>
</dbReference>
<dbReference type="OrthoDB" id="268693at2759"/>
<sequence length="210" mass="24005">MDAVGLQTPVLVSPSRSGQFSIPFLMFQNQRLKGFVPIAAVGTNHYSAEQYHKIQTPTLIVFGELDTNLGVQSLKNLKQLPHHTVFKIPAAHHACYLDEPDDDRQTGTMAALRPLIKPNIVKKRRKKFIRHQSDRYVKIARNWRKPRGIDNRVRRRFKGQILMPNIGYGSNKKTKHMLPSGFKKFLVHNVKELEVLMMSNKAISCSKHDG</sequence>
<keyword evidence="6" id="KW-1185">Reference proteome</keyword>
<dbReference type="Pfam" id="PF01655">
    <property type="entry name" value="Ribosomal_L32e"/>
    <property type="match status" value="1"/>
</dbReference>
<dbReference type="AlphaFoldDB" id="A0A401Q055"/>
<dbReference type="EMBL" id="BFAA01011845">
    <property type="protein sequence ID" value="GCB78762.1"/>
    <property type="molecule type" value="Genomic_DNA"/>
</dbReference>
<proteinExistence type="inferred from homology"/>
<dbReference type="GO" id="GO:0003735">
    <property type="term" value="F:structural constituent of ribosome"/>
    <property type="evidence" value="ECO:0007669"/>
    <property type="project" value="InterPro"/>
</dbReference>
<dbReference type="InterPro" id="IPR018263">
    <property type="entry name" value="Ribosomal_eL32_CS"/>
</dbReference>
<protein>
    <recommendedName>
        <fullName evidence="4">60S ribosomal protein L32</fullName>
    </recommendedName>
</protein>
<dbReference type="PROSITE" id="PS00580">
    <property type="entry name" value="RIBOSOMAL_L32E"/>
    <property type="match status" value="1"/>
</dbReference>
<evidence type="ECO:0000256" key="2">
    <source>
        <dbReference type="ARBA" id="ARBA00022980"/>
    </source>
</evidence>
<evidence type="ECO:0000256" key="4">
    <source>
        <dbReference type="ARBA" id="ARBA00035335"/>
    </source>
</evidence>
<comment type="caution">
    <text evidence="5">The sequence shown here is derived from an EMBL/GenBank/DDBJ whole genome shotgun (WGS) entry which is preliminary data.</text>
</comment>
<feature type="non-terminal residue" evidence="5">
    <location>
        <position position="210"/>
    </location>
</feature>
<dbReference type="InterPro" id="IPR036351">
    <property type="entry name" value="Ribosomal_eL32_sf"/>
</dbReference>
<dbReference type="CDD" id="cd00513">
    <property type="entry name" value="Ribosomal_L32_L32e"/>
    <property type="match status" value="1"/>
</dbReference>